<protein>
    <submittedName>
        <fullName evidence="1">Uncharacterized protein</fullName>
    </submittedName>
</protein>
<proteinExistence type="predicted"/>
<name>A0A062VF56_9PROT</name>
<dbReference type="Proteomes" id="UP000027100">
    <property type="component" value="Unassembled WGS sequence"/>
</dbReference>
<dbReference type="AlphaFoldDB" id="A0A062VF56"/>
<keyword evidence="2" id="KW-1185">Reference proteome</keyword>
<evidence type="ECO:0000313" key="2">
    <source>
        <dbReference type="Proteomes" id="UP000027100"/>
    </source>
</evidence>
<evidence type="ECO:0000313" key="1">
    <source>
        <dbReference type="EMBL" id="KCZ98104.1"/>
    </source>
</evidence>
<dbReference type="PATRIC" id="fig|1280954.3.peg.2498"/>
<accession>A0A062VF56</accession>
<organism evidence="1 2">
    <name type="scientific">Hyphomonas polymorpha PS728</name>
    <dbReference type="NCBI Taxonomy" id="1280954"/>
    <lineage>
        <taxon>Bacteria</taxon>
        <taxon>Pseudomonadati</taxon>
        <taxon>Pseudomonadota</taxon>
        <taxon>Alphaproteobacteria</taxon>
        <taxon>Hyphomonadales</taxon>
        <taxon>Hyphomonadaceae</taxon>
        <taxon>Hyphomonas</taxon>
    </lineage>
</organism>
<sequence length="64" mass="7059">MKTEINLSQSADMVIESVLRPAMDTQAATAAAPAAHESARDALVRLNILARRQQRWDRRAARAS</sequence>
<dbReference type="RefSeq" id="WP_035599162.1">
    <property type="nucleotide sequence ID" value="NZ_ARYM01000013.1"/>
</dbReference>
<dbReference type="EMBL" id="ARYM01000013">
    <property type="protein sequence ID" value="KCZ98104.1"/>
    <property type="molecule type" value="Genomic_DNA"/>
</dbReference>
<reference evidence="1 2" key="1">
    <citation type="journal article" date="2014" name="Antonie Van Leeuwenhoek">
        <title>Hyphomonas beringensis sp. nov. and Hyphomonas chukchiensis sp. nov., isolated from surface seawater of the Bering Sea and Chukchi Sea.</title>
        <authorList>
            <person name="Li C."/>
            <person name="Lai Q."/>
            <person name="Li G."/>
            <person name="Dong C."/>
            <person name="Wang J."/>
            <person name="Liao Y."/>
            <person name="Shao Z."/>
        </authorList>
    </citation>
    <scope>NUCLEOTIDE SEQUENCE [LARGE SCALE GENOMIC DNA]</scope>
    <source>
        <strain evidence="1 2">PS728</strain>
    </source>
</reference>
<gene>
    <name evidence="1" type="ORF">HPO_12338</name>
</gene>
<comment type="caution">
    <text evidence="1">The sequence shown here is derived from an EMBL/GenBank/DDBJ whole genome shotgun (WGS) entry which is preliminary data.</text>
</comment>